<dbReference type="GO" id="GO:0016787">
    <property type="term" value="F:hydrolase activity"/>
    <property type="evidence" value="ECO:0007669"/>
    <property type="project" value="UniProtKB-KW"/>
</dbReference>
<dbReference type="CDD" id="cd00431">
    <property type="entry name" value="cysteine_hydrolases"/>
    <property type="match status" value="1"/>
</dbReference>
<protein>
    <submittedName>
        <fullName evidence="3">Cysteine hydrolase</fullName>
    </submittedName>
</protein>
<dbReference type="SUPFAM" id="SSF52499">
    <property type="entry name" value="Isochorismatase-like hydrolases"/>
    <property type="match status" value="1"/>
</dbReference>
<reference evidence="3" key="1">
    <citation type="journal article" date="2020" name="bioRxiv">
        <title>A rank-normalized archaeal taxonomy based on genome phylogeny resolves widespread incomplete and uneven classifications.</title>
        <authorList>
            <person name="Rinke C."/>
            <person name="Chuvochina M."/>
            <person name="Mussig A.J."/>
            <person name="Chaumeil P.-A."/>
            <person name="Waite D.W."/>
            <person name="Whitman W.B."/>
            <person name="Parks D.H."/>
            <person name="Hugenholtz P."/>
        </authorList>
    </citation>
    <scope>NUCLEOTIDE SEQUENCE</scope>
    <source>
        <strain evidence="3">UBA10219</strain>
    </source>
</reference>
<name>A0A7J4JKC8_9ARCH</name>
<proteinExistence type="predicted"/>
<dbReference type="InterPro" id="IPR050272">
    <property type="entry name" value="Isochorismatase-like_hydrls"/>
</dbReference>
<evidence type="ECO:0000313" key="3">
    <source>
        <dbReference type="EMBL" id="HIH16377.1"/>
    </source>
</evidence>
<feature type="domain" description="Isochorismatase-like" evidence="2">
    <location>
        <begin position="21"/>
        <end position="183"/>
    </location>
</feature>
<keyword evidence="1 3" id="KW-0378">Hydrolase</keyword>
<dbReference type="AlphaFoldDB" id="A0A7J4JKC8"/>
<reference evidence="4" key="2">
    <citation type="submission" date="2021-03" db="EMBL/GenBank/DDBJ databases">
        <authorList>
            <person name="Jaffe A."/>
        </authorList>
    </citation>
    <scope>NUCLEOTIDE SEQUENCE</scope>
    <source>
        <strain evidence="4">RIFCSPLOWO2_01_FULL_58_19</strain>
    </source>
</reference>
<gene>
    <name evidence="3" type="ORF">HA252_03155</name>
    <name evidence="4" type="ORF">J4203_02995</name>
</gene>
<dbReference type="Proteomes" id="UP000564964">
    <property type="component" value="Unassembled WGS sequence"/>
</dbReference>
<reference evidence="4" key="3">
    <citation type="submission" date="2021-05" db="EMBL/GenBank/DDBJ databases">
        <title>Protein family content uncovers lineage relationships and bacterial pathway maintenance mechanisms in DPANN archaea.</title>
        <authorList>
            <person name="Castelle C.J."/>
            <person name="Meheust R."/>
            <person name="Jaffe A.L."/>
            <person name="Seitz K."/>
            <person name="Gong X."/>
            <person name="Baker B.J."/>
            <person name="Banfield J.F."/>
        </authorList>
    </citation>
    <scope>NUCLEOTIDE SEQUENCE</scope>
    <source>
        <strain evidence="4">RIFCSPLOWO2_01_FULL_58_19</strain>
    </source>
</reference>
<evidence type="ECO:0000313" key="4">
    <source>
        <dbReference type="EMBL" id="MBS3062814.1"/>
    </source>
</evidence>
<comment type="caution">
    <text evidence="3">The sequence shown here is derived from an EMBL/GenBank/DDBJ whole genome shotgun (WGS) entry which is preliminary data.</text>
</comment>
<evidence type="ECO:0000256" key="1">
    <source>
        <dbReference type="ARBA" id="ARBA00022801"/>
    </source>
</evidence>
<dbReference type="Proteomes" id="UP000678237">
    <property type="component" value="Unassembled WGS sequence"/>
</dbReference>
<dbReference type="EMBL" id="DUGH01000078">
    <property type="protein sequence ID" value="HIH16377.1"/>
    <property type="molecule type" value="Genomic_DNA"/>
</dbReference>
<dbReference type="InterPro" id="IPR036380">
    <property type="entry name" value="Isochorismatase-like_sf"/>
</dbReference>
<sequence>MPVKKGKERIDSSFELPLARSALLAIDVQQDFLDLSPACKAILKPLRELMEAFRARHLPVLHTLYHHGQLRYPGARDTRYCLRGSEGAREPREIRNEFDSYLEKPGFNAFHKTNLDHKLRHHDIETLVLAGLVTDYCVYATALSALEHNYNVVIVKDACASDAKALHASFLKRFSADRMGEVLPSGELLKRLERHHIMHKLEGIEWL</sequence>
<dbReference type="PANTHER" id="PTHR43540:SF6">
    <property type="entry name" value="ISOCHORISMATASE-LIKE DOMAIN-CONTAINING PROTEIN"/>
    <property type="match status" value="1"/>
</dbReference>
<dbReference type="Gene3D" id="3.40.50.850">
    <property type="entry name" value="Isochorismatase-like"/>
    <property type="match status" value="1"/>
</dbReference>
<dbReference type="InterPro" id="IPR000868">
    <property type="entry name" value="Isochorismatase-like_dom"/>
</dbReference>
<dbReference type="Pfam" id="PF00857">
    <property type="entry name" value="Isochorismatase"/>
    <property type="match status" value="1"/>
</dbReference>
<dbReference type="EMBL" id="JAGVWE010000003">
    <property type="protein sequence ID" value="MBS3062814.1"/>
    <property type="molecule type" value="Genomic_DNA"/>
</dbReference>
<evidence type="ECO:0000313" key="5">
    <source>
        <dbReference type="Proteomes" id="UP000564964"/>
    </source>
</evidence>
<accession>A0A7J4JKC8</accession>
<evidence type="ECO:0000259" key="2">
    <source>
        <dbReference type="Pfam" id="PF00857"/>
    </source>
</evidence>
<organism evidence="3 5">
    <name type="scientific">Candidatus Iainarchaeum sp</name>
    <dbReference type="NCBI Taxonomy" id="3101447"/>
    <lineage>
        <taxon>Archaea</taxon>
        <taxon>Candidatus Iainarchaeota</taxon>
        <taxon>Candidatus Iainarchaeia</taxon>
        <taxon>Candidatus Iainarchaeales</taxon>
        <taxon>Candidatus Iainarchaeaceae</taxon>
        <taxon>Candidatus Iainarchaeum</taxon>
    </lineage>
</organism>
<dbReference type="PANTHER" id="PTHR43540">
    <property type="entry name" value="PEROXYUREIDOACRYLATE/UREIDOACRYLATE AMIDOHYDROLASE-RELATED"/>
    <property type="match status" value="1"/>
</dbReference>